<keyword evidence="3" id="KW-1185">Reference proteome</keyword>
<dbReference type="EMBL" id="ASPP01006827">
    <property type="protein sequence ID" value="ETO28161.1"/>
    <property type="molecule type" value="Genomic_DNA"/>
</dbReference>
<name>X6NQ59_RETFI</name>
<evidence type="ECO:0000256" key="1">
    <source>
        <dbReference type="SAM" id="MobiDB-lite"/>
    </source>
</evidence>
<sequence>MMEELFEEGHIKKKGSQSHMYMDTNEDKETKIKHRRNTPAKLLTSTKKRKHIRQDGETTKQSKMDDYLLTPKLKHKKTEGDGVGVAGGEAQTQVQVQAGASEPVSTKKKGRPRKRNLRDVDNGSGNNHGLPPKPFTPRLYDYSGSVDVASRLHDPDAPPPPLKKRKKSTTDVLSRSSFFLRRSSTKTWHVDTKWHLYPNKCVFLESLCLCEDVNDKNGWTIETTTTLHSRIAQETIETIEDLWSHRQSNIVAMNDTQRMYRKAIGFSLLRNPNKETMTAAQWSLFEIGVDTYALLIKLFLTKTVNSKYITQRRKKNGSILACHLLDLAFSPYYSHNKSANQHIGYVVICSEKGIAYQFWKSLGFKEFEAREKNNFCRASIQDLNQFNDTLLLRMTEDEYLHRYCDTEGKIVKLNDLKWFDPNNAKRLITDKEIYEKEKDMSAPFIRVGDIPLLEASKYTDPNNNTCELCLSATGVMFEEWKAHHQYCHKNIVWKNHGEVQHVSTVAMF</sequence>
<gene>
    <name evidence="2" type="ORF">RFI_08972</name>
</gene>
<feature type="compositionally biased region" description="Basic and acidic residues" evidence="1">
    <location>
        <begin position="53"/>
        <end position="66"/>
    </location>
</feature>
<evidence type="ECO:0000313" key="2">
    <source>
        <dbReference type="EMBL" id="ETO28161.1"/>
    </source>
</evidence>
<reference evidence="2 3" key="1">
    <citation type="journal article" date="2013" name="Curr. Biol.">
        <title>The Genome of the Foraminiferan Reticulomyxa filosa.</title>
        <authorList>
            <person name="Glockner G."/>
            <person name="Hulsmann N."/>
            <person name="Schleicher M."/>
            <person name="Noegel A.A."/>
            <person name="Eichinger L."/>
            <person name="Gallinger C."/>
            <person name="Pawlowski J."/>
            <person name="Sierra R."/>
            <person name="Euteneuer U."/>
            <person name="Pillet L."/>
            <person name="Moustafa A."/>
            <person name="Platzer M."/>
            <person name="Groth M."/>
            <person name="Szafranski K."/>
            <person name="Schliwa M."/>
        </authorList>
    </citation>
    <scope>NUCLEOTIDE SEQUENCE [LARGE SCALE GENOMIC DNA]</scope>
</reference>
<proteinExistence type="predicted"/>
<comment type="caution">
    <text evidence="2">The sequence shown here is derived from an EMBL/GenBank/DDBJ whole genome shotgun (WGS) entry which is preliminary data.</text>
</comment>
<feature type="region of interest" description="Disordered" evidence="1">
    <location>
        <begin position="1"/>
        <end position="169"/>
    </location>
</feature>
<evidence type="ECO:0000313" key="3">
    <source>
        <dbReference type="Proteomes" id="UP000023152"/>
    </source>
</evidence>
<organism evidence="2 3">
    <name type="scientific">Reticulomyxa filosa</name>
    <dbReference type="NCBI Taxonomy" id="46433"/>
    <lineage>
        <taxon>Eukaryota</taxon>
        <taxon>Sar</taxon>
        <taxon>Rhizaria</taxon>
        <taxon>Retaria</taxon>
        <taxon>Foraminifera</taxon>
        <taxon>Monothalamids</taxon>
        <taxon>Reticulomyxidae</taxon>
        <taxon>Reticulomyxa</taxon>
    </lineage>
</organism>
<accession>X6NQ59</accession>
<feature type="compositionally biased region" description="Basic residues" evidence="1">
    <location>
        <begin position="106"/>
        <end position="116"/>
    </location>
</feature>
<dbReference type="AlphaFoldDB" id="X6NQ59"/>
<dbReference type="Proteomes" id="UP000023152">
    <property type="component" value="Unassembled WGS sequence"/>
</dbReference>
<protein>
    <submittedName>
        <fullName evidence="2">Uncharacterized protein</fullName>
    </submittedName>
</protein>